<feature type="region of interest" description="Disordered" evidence="1">
    <location>
        <begin position="1"/>
        <end position="21"/>
    </location>
</feature>
<proteinExistence type="predicted"/>
<accession>A0A7N2M6G7</accession>
<dbReference type="EnsemblPlants" id="QL07p038568:mrna">
    <property type="protein sequence ID" value="QL07p038568:mrna"/>
    <property type="gene ID" value="QL07p038568"/>
</dbReference>
<reference evidence="2 3" key="1">
    <citation type="journal article" date="2016" name="G3 (Bethesda)">
        <title>First Draft Assembly and Annotation of the Genome of a California Endemic Oak Quercus lobata Nee (Fagaceae).</title>
        <authorList>
            <person name="Sork V.L."/>
            <person name="Fitz-Gibbon S.T."/>
            <person name="Puiu D."/>
            <person name="Crepeau M."/>
            <person name="Gugger P.F."/>
            <person name="Sherman R."/>
            <person name="Stevens K."/>
            <person name="Langley C.H."/>
            <person name="Pellegrini M."/>
            <person name="Salzberg S.L."/>
        </authorList>
    </citation>
    <scope>NUCLEOTIDE SEQUENCE [LARGE SCALE GENOMIC DNA]</scope>
    <source>
        <strain evidence="2 3">cv. SW786</strain>
    </source>
</reference>
<feature type="region of interest" description="Disordered" evidence="1">
    <location>
        <begin position="1155"/>
        <end position="1175"/>
    </location>
</feature>
<feature type="compositionally biased region" description="Basic and acidic residues" evidence="1">
    <location>
        <begin position="1163"/>
        <end position="1175"/>
    </location>
</feature>
<dbReference type="InterPro" id="IPR023213">
    <property type="entry name" value="CAT-like_dom_sf"/>
</dbReference>
<feature type="region of interest" description="Disordered" evidence="1">
    <location>
        <begin position="587"/>
        <end position="607"/>
    </location>
</feature>
<organism evidence="2 3">
    <name type="scientific">Quercus lobata</name>
    <name type="common">Valley oak</name>
    <dbReference type="NCBI Taxonomy" id="97700"/>
    <lineage>
        <taxon>Eukaryota</taxon>
        <taxon>Viridiplantae</taxon>
        <taxon>Streptophyta</taxon>
        <taxon>Embryophyta</taxon>
        <taxon>Tracheophyta</taxon>
        <taxon>Spermatophyta</taxon>
        <taxon>Magnoliopsida</taxon>
        <taxon>eudicotyledons</taxon>
        <taxon>Gunneridae</taxon>
        <taxon>Pentapetalae</taxon>
        <taxon>rosids</taxon>
        <taxon>fabids</taxon>
        <taxon>Fagales</taxon>
        <taxon>Fagaceae</taxon>
        <taxon>Quercus</taxon>
    </lineage>
</organism>
<feature type="region of interest" description="Disordered" evidence="1">
    <location>
        <begin position="526"/>
        <end position="547"/>
    </location>
</feature>
<evidence type="ECO:0000313" key="2">
    <source>
        <dbReference type="EnsemblPlants" id="QL07p038568:mrna"/>
    </source>
</evidence>
<feature type="compositionally biased region" description="Pro residues" evidence="1">
    <location>
        <begin position="9"/>
        <end position="18"/>
    </location>
</feature>
<evidence type="ECO:0000256" key="1">
    <source>
        <dbReference type="SAM" id="MobiDB-lite"/>
    </source>
</evidence>
<dbReference type="SUPFAM" id="SSF52777">
    <property type="entry name" value="CoA-dependent acyltransferases"/>
    <property type="match status" value="1"/>
</dbReference>
<dbReference type="Gramene" id="QL07p038568:mrna">
    <property type="protein sequence ID" value="QL07p038568:mrna"/>
    <property type="gene ID" value="QL07p038568"/>
</dbReference>
<feature type="region of interest" description="Disordered" evidence="1">
    <location>
        <begin position="1350"/>
        <end position="1369"/>
    </location>
</feature>
<protein>
    <submittedName>
        <fullName evidence="2">Uncharacterized protein</fullName>
    </submittedName>
</protein>
<evidence type="ECO:0000313" key="3">
    <source>
        <dbReference type="Proteomes" id="UP000594261"/>
    </source>
</evidence>
<name>A0A7N2M6G7_QUELO</name>
<dbReference type="InParanoid" id="A0A7N2M6G7"/>
<feature type="compositionally biased region" description="Polar residues" evidence="1">
    <location>
        <begin position="1013"/>
        <end position="1028"/>
    </location>
</feature>
<feature type="compositionally biased region" description="Basic and acidic residues" evidence="1">
    <location>
        <begin position="595"/>
        <end position="607"/>
    </location>
</feature>
<dbReference type="PANTHER" id="PTHR34375">
    <property type="entry name" value="GATA ZINC FINGER PROTEIN-RELATED"/>
    <property type="match status" value="1"/>
</dbReference>
<keyword evidence="3" id="KW-1185">Reference proteome</keyword>
<reference evidence="2" key="2">
    <citation type="submission" date="2021-01" db="UniProtKB">
        <authorList>
            <consortium name="EnsemblPlants"/>
        </authorList>
    </citation>
    <scope>IDENTIFICATION</scope>
</reference>
<feature type="region of interest" description="Disordered" evidence="1">
    <location>
        <begin position="988"/>
        <end position="1028"/>
    </location>
</feature>
<dbReference type="PANTHER" id="PTHR34375:SF2">
    <property type="entry name" value="GATA ZINC FINGER PROTEIN"/>
    <property type="match status" value="1"/>
</dbReference>
<sequence length="1393" mass="156479">MSDHDIPNSEPPAAQPPEPKCRAVGGTEYSWCKAVPLGTGVTVLGLLLSKPPDLPLLQNALHNLQNSHPILRSKLRYDPTATTFSFLTPTNPQPLLQIQPFDLQSTSRILQTHPNQSSSVTPFRLIVEHEINNNTTWRNPEHPLYADKDIMYASVYTLSEAQWALTLRLHTSACDRTAAASLLRELLEFVTAMSGYGEGAEREIGDNVEVNLGIEQMIPAGKANKPFWARGVDLLGYSLNSFRLSNLDFIDVDSPKRSQLVRLQMTPLDTQKLLAVLAMVPRTQTYGETSTRDENQKFWTEPRPCIVHGLKPVGKPNTKNKSRKFWTEPRSCMVLGLKPMGKPSTRDENQKLWTEPRSCMVHGLKPVGKPSTKTNLTSFGQNQGLAWSSDSSLGETKHKNKSHKLWTEPRSCMVLGLQPMGKPSTRDKNQKLWTEPRSCMVHGLKPVAWSSDSNLMGNQLQRDENHKFWTEPRPCMVPGLKPVGKPSTQNKSHKFWTEPRFCMVLGLKPMGKPSTEEKNQKFWTEPRPCMVPGLKPVGKPSTQNKSHKFWTEPSSQIAGIRKSALRSTAPRESMRRRAIRHLRNDLSSLPSVNSSDERKVTRKQEKAEEVAQTRGWLLLRGLVPSPMLSHAHSSGSKGAQLEPHAAVGRMQVAQRRAKEPDLRLTPSTKKMQGAGSWEAPAEICRLQGNMSLNLCLRRPYITLLSLRRTWRLCGGESFSSPTLVSNMTYCGRKLKKETKELVPRQRNLLSYLFEEIGWWHLISAASQGTLQTKRLQLNFQQTSATIRLKEPRGEPRSCMVLGLKPMGKPSTRDQNQKFWTEPRSCMVHGLKPVGKPNTKNKSRKLWTEPRSCMVLGLKPMGKPSTRDENQKFWTEPRPCMVHGLKPVGKPNTKNKSRKFWTEPRSCMVLGLKPMGKPSTRDENQKLWTEPRSCMVHGLKPVGKPSTKNKFRVSLDRTKVLAVSSASNLWGNQVQEMKIKSFATETQGLHGPRTQACGKPNTKTISSRLKPVGETSTKNKSHKLGQNQGLAWSSDSNLWGNQVQEMKIKSFGQNQGLAWSTDSSLWGNQAQKTNLTSFDRTKVLHGPRTQACGETKHKKQISQVLDRTKVLHGLRTQTYGETNSQIAGIRKSVLRSTAPRESMRRRAIRHLRNDLSSLPSVNSSDERKVTRKQEKAEEVAQTRGWLLLRGLVPSPMLSHAHSSGSKGAQLEPHAAVGRMQAAKEPDLRLTPSTKKMQGAGSWEAPAEICRLQGNMSLNLCLRCPYITLLSLRRTWRLCGGESFSSPTLVSNMTYCGRKLKEETKELVPRQRNLLSYLFEEIGWWHLISATSQGTLQTKRLQLDFQQTSATTRLKEPRGGAPRTSGHPKAPRGQRLWKYLLICGPSKFAAHALAT</sequence>
<dbReference type="Gene3D" id="3.30.559.10">
    <property type="entry name" value="Chloramphenicol acetyltransferase-like domain"/>
    <property type="match status" value="1"/>
</dbReference>
<dbReference type="Proteomes" id="UP000594261">
    <property type="component" value="Chromosome 7"/>
</dbReference>
<dbReference type="EMBL" id="LRBV02000007">
    <property type="status" value="NOT_ANNOTATED_CDS"/>
    <property type="molecule type" value="Genomic_DNA"/>
</dbReference>